<dbReference type="CDD" id="cd05398">
    <property type="entry name" value="NT_ClassII-CCAase"/>
    <property type="match status" value="1"/>
</dbReference>
<dbReference type="NCBIfam" id="NF009814">
    <property type="entry name" value="PRK13299.1"/>
    <property type="match status" value="1"/>
</dbReference>
<protein>
    <recommendedName>
        <fullName evidence="11">CCA-adding enzyme</fullName>
        <ecNumber evidence="11">2.7.7.72</ecNumber>
    </recommendedName>
    <alternativeName>
        <fullName evidence="11">CCA tRNA nucleotidyltransferase</fullName>
    </alternativeName>
    <alternativeName>
        <fullName evidence="11">tRNA CCA-pyrophosphorylase</fullName>
    </alternativeName>
    <alternativeName>
        <fullName evidence="11">tRNA adenylyl-/cytidylyl- transferase</fullName>
    </alternativeName>
    <alternativeName>
        <fullName evidence="11">tRNA nucleotidyltransferase</fullName>
    </alternativeName>
    <alternativeName>
        <fullName evidence="11">tRNA-NT</fullName>
    </alternativeName>
</protein>
<feature type="binding site" evidence="11">
    <location>
        <position position="161"/>
    </location>
    <ligand>
        <name>CTP</name>
        <dbReference type="ChEBI" id="CHEBI:37563"/>
    </ligand>
</feature>
<comment type="catalytic activity">
    <reaction evidence="11">
        <text>a tRNA precursor + 2 CTP + ATP = a tRNA with a 3' CCA end + 3 diphosphate</text>
        <dbReference type="Rhea" id="RHEA:14433"/>
        <dbReference type="Rhea" id="RHEA-COMP:10465"/>
        <dbReference type="Rhea" id="RHEA-COMP:10468"/>
        <dbReference type="ChEBI" id="CHEBI:30616"/>
        <dbReference type="ChEBI" id="CHEBI:33019"/>
        <dbReference type="ChEBI" id="CHEBI:37563"/>
        <dbReference type="ChEBI" id="CHEBI:74896"/>
        <dbReference type="ChEBI" id="CHEBI:83071"/>
        <dbReference type="EC" id="2.7.7.72"/>
    </reaction>
</comment>
<evidence type="ECO:0000256" key="10">
    <source>
        <dbReference type="ARBA" id="ARBA00022884"/>
    </source>
</evidence>
<sequence>MLPTVFQKAAKVISIIEENQYEAYFVGGCVRDYIIGRPIHDVDIASSALPSEIQNIFPKVIPVGLEHGTVIVRYEQESFEVTTYRTEGVYTDHRRPDEVYFVRNIEEDLKRRDFTMNAIAMDAKGEMLDPFYGREDIVSERIQTVGDAAERFKEDALRIIRALRFSSQLGFSIEGHTKKAMKHYKGLIDKLAVERLTVELEKLCAGSFFKKAVDYIFELEIYHHLPIFNDEPLLLKELEPVASLAPVFAFVALKRSSITVTDCIKAYKCSNQLKQQASNLVDAYHHYKKDGINAWFVYQWPRDHWDHFTYLVKQIDKDIIDIKEIYSIYEGLPILSKKDLCVNGHDLMRWFPERPKGKWIKELLDQIEYHIVISGLANEKSKIKEWIQWNLPVQD</sequence>
<feature type="binding site" evidence="11">
    <location>
        <position position="158"/>
    </location>
    <ligand>
        <name>CTP</name>
        <dbReference type="ChEBI" id="CHEBI:37563"/>
    </ligand>
</feature>
<evidence type="ECO:0000256" key="3">
    <source>
        <dbReference type="ARBA" id="ARBA00022694"/>
    </source>
</evidence>
<keyword evidence="2 11" id="KW-0808">Transferase</keyword>
<evidence type="ECO:0000256" key="1">
    <source>
        <dbReference type="ARBA" id="ARBA00001946"/>
    </source>
</evidence>
<keyword evidence="3 11" id="KW-0819">tRNA processing</keyword>
<evidence type="ECO:0000256" key="7">
    <source>
        <dbReference type="ARBA" id="ARBA00022800"/>
    </source>
</evidence>
<feature type="binding site" evidence="11">
    <location>
        <position position="164"/>
    </location>
    <ligand>
        <name>ATP</name>
        <dbReference type="ChEBI" id="CHEBI:30616"/>
    </ligand>
</feature>
<dbReference type="GO" id="GO:0004810">
    <property type="term" value="F:CCA tRNA nucleotidyltransferase activity"/>
    <property type="evidence" value="ECO:0007669"/>
    <property type="project" value="UniProtKB-EC"/>
</dbReference>
<dbReference type="PANTHER" id="PTHR46173:SF1">
    <property type="entry name" value="CCA TRNA NUCLEOTIDYLTRANSFERASE 1, MITOCHONDRIAL"/>
    <property type="match status" value="1"/>
</dbReference>
<reference evidence="15" key="1">
    <citation type="submission" date="2022-07" db="EMBL/GenBank/DDBJ databases">
        <title>FELIX.</title>
        <authorList>
            <person name="Wan K.H."/>
            <person name="Park S."/>
            <person name="Lawrence Q."/>
            <person name="Eichenberger J.P."/>
            <person name="Booth B.W."/>
            <person name="Piaggio A.J."/>
            <person name="Chandler J.C."/>
            <person name="Franklin A.B."/>
            <person name="Celniker S.E."/>
        </authorList>
    </citation>
    <scope>NUCLEOTIDE SEQUENCE</scope>
    <source>
        <strain evidence="15">QA-1986 374</strain>
    </source>
</reference>
<feature type="binding site" evidence="11">
    <location>
        <position position="112"/>
    </location>
    <ligand>
        <name>CTP</name>
        <dbReference type="ChEBI" id="CHEBI:37563"/>
    </ligand>
</feature>
<accession>A0ABY5JNF2</accession>
<dbReference type="InterPro" id="IPR023068">
    <property type="entry name" value="CCA-adding_enz_firmicutes"/>
</dbReference>
<feature type="binding site" evidence="11">
    <location>
        <position position="31"/>
    </location>
    <ligand>
        <name>ATP</name>
        <dbReference type="ChEBI" id="CHEBI:30616"/>
    </ligand>
</feature>
<evidence type="ECO:0000256" key="5">
    <source>
        <dbReference type="ARBA" id="ARBA00022723"/>
    </source>
</evidence>
<dbReference type="RefSeq" id="WP_256706414.1">
    <property type="nucleotide sequence ID" value="NZ_CP101914.1"/>
</dbReference>
<dbReference type="Gene3D" id="1.20.58.560">
    <property type="match status" value="1"/>
</dbReference>
<feature type="binding site" evidence="11">
    <location>
        <position position="158"/>
    </location>
    <ligand>
        <name>ATP</name>
        <dbReference type="ChEBI" id="CHEBI:30616"/>
    </ligand>
</feature>
<comment type="function">
    <text evidence="11">Catalyzes the addition and repair of the essential 3'-terminal CCA sequence in tRNAs without using a nucleic acid template. Adds these three nucleotides in the order of C, C, and A to the tRNA nucleotide-73, using CTP and ATP as substrates and producing inorganic pyrophosphate. tRNA 3'-terminal CCA addition is required both for tRNA processing and repair. Also involved in tRNA surveillance by mediating tandem CCA addition to generate a CCACCA at the 3' terminus of unstable tRNAs. While stable tRNAs receive only 3'-terminal CCA, unstable tRNAs are marked with CCACCA and rapidly degraded.</text>
</comment>
<evidence type="ECO:0000259" key="14">
    <source>
        <dbReference type="Pfam" id="PF13735"/>
    </source>
</evidence>
<dbReference type="Pfam" id="PF12627">
    <property type="entry name" value="PolyA_pol_RNAbd"/>
    <property type="match status" value="1"/>
</dbReference>
<keyword evidence="4 11" id="KW-0548">Nucleotidyltransferase</keyword>
<comment type="subunit">
    <text evidence="11">Homodimer.</text>
</comment>
<feature type="binding site" evidence="11">
    <location>
        <position position="28"/>
    </location>
    <ligand>
        <name>ATP</name>
        <dbReference type="ChEBI" id="CHEBI:30616"/>
    </ligand>
</feature>
<feature type="binding site" evidence="11">
    <location>
        <position position="155"/>
    </location>
    <ligand>
        <name>ATP</name>
        <dbReference type="ChEBI" id="CHEBI:30616"/>
    </ligand>
</feature>
<dbReference type="SUPFAM" id="SSF81891">
    <property type="entry name" value="Poly A polymerase C-terminal region-like"/>
    <property type="match status" value="1"/>
</dbReference>
<feature type="binding site" evidence="11">
    <location>
        <position position="28"/>
    </location>
    <ligand>
        <name>CTP</name>
        <dbReference type="ChEBI" id="CHEBI:37563"/>
    </ligand>
</feature>
<comment type="cofactor">
    <cofactor evidence="1 11">
        <name>Mg(2+)</name>
        <dbReference type="ChEBI" id="CHEBI:18420"/>
    </cofactor>
</comment>
<comment type="miscellaneous">
    <text evidence="11">A single active site specifically recognizes both ATP and CTP and is responsible for their addition.</text>
</comment>
<keyword evidence="10 11" id="KW-0694">RNA-binding</keyword>
<dbReference type="InterPro" id="IPR050264">
    <property type="entry name" value="Bact_CCA-adding_enz_type3_sf"/>
</dbReference>
<keyword evidence="7 11" id="KW-0692">RNA repair</keyword>
<feature type="binding site" evidence="11">
    <location>
        <position position="31"/>
    </location>
    <ligand>
        <name>CTP</name>
        <dbReference type="ChEBI" id="CHEBI:37563"/>
    </ligand>
</feature>
<proteinExistence type="inferred from homology"/>
<evidence type="ECO:0000259" key="12">
    <source>
        <dbReference type="Pfam" id="PF01743"/>
    </source>
</evidence>
<evidence type="ECO:0000256" key="8">
    <source>
        <dbReference type="ARBA" id="ARBA00022840"/>
    </source>
</evidence>
<dbReference type="Gene3D" id="3.30.460.10">
    <property type="entry name" value="Beta Polymerase, domain 2"/>
    <property type="match status" value="1"/>
</dbReference>
<dbReference type="Pfam" id="PF13735">
    <property type="entry name" value="tRNA_NucTran2_2"/>
    <property type="match status" value="1"/>
</dbReference>
<feature type="binding site" evidence="11">
    <location>
        <position position="43"/>
    </location>
    <ligand>
        <name>Mg(2+)</name>
        <dbReference type="ChEBI" id="CHEBI:18420"/>
    </ligand>
</feature>
<comment type="similarity">
    <text evidence="11">Belongs to the tRNA nucleotidyltransferase/poly(A) polymerase family. Bacterial CCA-adding enzyme type 3 subfamily.</text>
</comment>
<dbReference type="SUPFAM" id="SSF81301">
    <property type="entry name" value="Nucleotidyltransferase"/>
    <property type="match status" value="1"/>
</dbReference>
<keyword evidence="16" id="KW-1185">Reference proteome</keyword>
<feature type="binding site" evidence="11">
    <location>
        <position position="41"/>
    </location>
    <ligand>
        <name>Mg(2+)</name>
        <dbReference type="ChEBI" id="CHEBI:18420"/>
    </ligand>
</feature>
<dbReference type="InterPro" id="IPR043519">
    <property type="entry name" value="NT_sf"/>
</dbReference>
<dbReference type="PANTHER" id="PTHR46173">
    <property type="entry name" value="CCA TRNA NUCLEOTIDYLTRANSFERASE 1, MITOCHONDRIAL"/>
    <property type="match status" value="1"/>
</dbReference>
<organism evidence="15 16">
    <name type="scientific">Oceanobacillus jeddahense</name>
    <dbReference type="NCBI Taxonomy" id="1462527"/>
    <lineage>
        <taxon>Bacteria</taxon>
        <taxon>Bacillati</taxon>
        <taxon>Bacillota</taxon>
        <taxon>Bacilli</taxon>
        <taxon>Bacillales</taxon>
        <taxon>Bacillaceae</taxon>
        <taxon>Oceanobacillus</taxon>
    </lineage>
</organism>
<evidence type="ECO:0000256" key="11">
    <source>
        <dbReference type="HAMAP-Rule" id="MF_01263"/>
    </source>
</evidence>
<keyword evidence="5 11" id="KW-0479">Metal-binding</keyword>
<evidence type="ECO:0000259" key="13">
    <source>
        <dbReference type="Pfam" id="PF12627"/>
    </source>
</evidence>
<dbReference type="EMBL" id="CP101914">
    <property type="protein sequence ID" value="UUI00987.1"/>
    <property type="molecule type" value="Genomic_DNA"/>
</dbReference>
<keyword evidence="8 11" id="KW-0067">ATP-binding</keyword>
<evidence type="ECO:0000313" key="16">
    <source>
        <dbReference type="Proteomes" id="UP001059773"/>
    </source>
</evidence>
<gene>
    <name evidence="11" type="primary">cca</name>
    <name evidence="15" type="ORF">NP439_12955</name>
</gene>
<feature type="domain" description="tRNA nucleotidyltransferase/poly(A) polymerase RNA and SrmB- binding" evidence="13">
    <location>
        <begin position="170"/>
        <end position="228"/>
    </location>
</feature>
<evidence type="ECO:0000256" key="2">
    <source>
        <dbReference type="ARBA" id="ARBA00022679"/>
    </source>
</evidence>
<evidence type="ECO:0000256" key="4">
    <source>
        <dbReference type="ARBA" id="ARBA00022695"/>
    </source>
</evidence>
<comment type="catalytic activity">
    <reaction evidence="11">
        <text>a tRNA with a 3' CCA end + 2 CTP + ATP = a tRNA with a 3' CCACCA end + 3 diphosphate</text>
        <dbReference type="Rhea" id="RHEA:76235"/>
        <dbReference type="Rhea" id="RHEA-COMP:10468"/>
        <dbReference type="Rhea" id="RHEA-COMP:18655"/>
        <dbReference type="ChEBI" id="CHEBI:30616"/>
        <dbReference type="ChEBI" id="CHEBI:33019"/>
        <dbReference type="ChEBI" id="CHEBI:37563"/>
        <dbReference type="ChEBI" id="CHEBI:83071"/>
        <dbReference type="ChEBI" id="CHEBI:195187"/>
    </reaction>
</comment>
<dbReference type="HAMAP" id="MF_01263">
    <property type="entry name" value="CCA_bact_type3"/>
    <property type="match status" value="1"/>
</dbReference>
<dbReference type="Pfam" id="PF01743">
    <property type="entry name" value="PolyA_pol"/>
    <property type="match status" value="1"/>
</dbReference>
<dbReference type="Gene3D" id="1.10.3090.10">
    <property type="entry name" value="cca-adding enzyme, domain 2"/>
    <property type="match status" value="1"/>
</dbReference>
<name>A0ABY5JNF2_9BACI</name>
<feature type="binding site" evidence="11">
    <location>
        <position position="164"/>
    </location>
    <ligand>
        <name>CTP</name>
        <dbReference type="ChEBI" id="CHEBI:37563"/>
    </ligand>
</feature>
<feature type="domain" description="CCA-adding enzyme C-terminal" evidence="14">
    <location>
        <begin position="253"/>
        <end position="387"/>
    </location>
</feature>
<dbReference type="EC" id="2.7.7.72" evidence="11"/>
<dbReference type="Gene3D" id="1.10.246.80">
    <property type="match status" value="1"/>
</dbReference>
<feature type="binding site" evidence="11">
    <location>
        <position position="112"/>
    </location>
    <ligand>
        <name>ATP</name>
        <dbReference type="ChEBI" id="CHEBI:30616"/>
    </ligand>
</feature>
<feature type="domain" description="Poly A polymerase head" evidence="12">
    <location>
        <begin position="23"/>
        <end position="142"/>
    </location>
</feature>
<evidence type="ECO:0000256" key="6">
    <source>
        <dbReference type="ARBA" id="ARBA00022741"/>
    </source>
</evidence>
<dbReference type="InterPro" id="IPR002646">
    <property type="entry name" value="PolA_pol_head_dom"/>
</dbReference>
<keyword evidence="6 11" id="KW-0547">Nucleotide-binding</keyword>
<keyword evidence="9 11" id="KW-0460">Magnesium</keyword>
<feature type="binding site" evidence="11">
    <location>
        <position position="161"/>
    </location>
    <ligand>
        <name>ATP</name>
        <dbReference type="ChEBI" id="CHEBI:30616"/>
    </ligand>
</feature>
<feature type="binding site" evidence="11">
    <location>
        <position position="155"/>
    </location>
    <ligand>
        <name>CTP</name>
        <dbReference type="ChEBI" id="CHEBI:37563"/>
    </ligand>
</feature>
<dbReference type="InterPro" id="IPR032828">
    <property type="entry name" value="PolyA_RNA-bd"/>
</dbReference>
<evidence type="ECO:0000256" key="9">
    <source>
        <dbReference type="ARBA" id="ARBA00022842"/>
    </source>
</evidence>
<dbReference type="InterPro" id="IPR032810">
    <property type="entry name" value="CCA-adding_enz_C"/>
</dbReference>
<dbReference type="Proteomes" id="UP001059773">
    <property type="component" value="Chromosome"/>
</dbReference>
<evidence type="ECO:0000313" key="15">
    <source>
        <dbReference type="EMBL" id="UUI00987.1"/>
    </source>
</evidence>